<dbReference type="Proteomes" id="UP000043437">
    <property type="component" value="Unassembled WGS sequence"/>
</dbReference>
<proteinExistence type="predicted"/>
<evidence type="ECO:0000313" key="3">
    <source>
        <dbReference type="Proteomes" id="UP000043437"/>
    </source>
</evidence>
<protein>
    <submittedName>
        <fullName evidence="2">Uncharacterized protein</fullName>
    </submittedName>
</protein>
<accession>A0A0K2XZX9</accession>
<sequence>MDTHLKDLTRNVLMIAKVSAIFKFCMWRVIALFRLNL</sequence>
<reference evidence="3" key="1">
    <citation type="submission" date="2014-12" db="EMBL/GenBank/DDBJ databases">
        <authorList>
            <person name="Jaenicke S."/>
        </authorList>
    </citation>
    <scope>NUCLEOTIDE SEQUENCE [LARGE SCALE GENOMIC DNA]</scope>
</reference>
<keyword evidence="1" id="KW-1133">Transmembrane helix</keyword>
<gene>
    <name evidence="2" type="ORF">HAL07_11210</name>
</gene>
<evidence type="ECO:0000256" key="1">
    <source>
        <dbReference type="SAM" id="Phobius"/>
    </source>
</evidence>
<feature type="transmembrane region" description="Helical" evidence="1">
    <location>
        <begin position="12"/>
        <end position="33"/>
    </location>
</feature>
<dbReference type="EMBL" id="CDMG01000009">
    <property type="protein sequence ID" value="CRF52656.1"/>
    <property type="molecule type" value="Genomic_DNA"/>
</dbReference>
<dbReference type="AlphaFoldDB" id="A0A0K2XZX9"/>
<name>A0A0K2XZX9_9HELI</name>
<keyword evidence="1" id="KW-0472">Membrane</keyword>
<keyword evidence="1" id="KW-0812">Transmembrane</keyword>
<evidence type="ECO:0000313" key="2">
    <source>
        <dbReference type="EMBL" id="CRF52656.1"/>
    </source>
</evidence>
<organism evidence="2 3">
    <name type="scientific">Helicobacter ailurogastricus</name>
    <dbReference type="NCBI Taxonomy" id="1578720"/>
    <lineage>
        <taxon>Bacteria</taxon>
        <taxon>Pseudomonadati</taxon>
        <taxon>Campylobacterota</taxon>
        <taxon>Epsilonproteobacteria</taxon>
        <taxon>Campylobacterales</taxon>
        <taxon>Helicobacteraceae</taxon>
        <taxon>Helicobacter</taxon>
    </lineage>
</organism>